<feature type="domain" description="Proteasome alpha-type subunits" evidence="2">
    <location>
        <begin position="62"/>
        <end position="84"/>
    </location>
</feature>
<dbReference type="SUPFAM" id="SSF56235">
    <property type="entry name" value="N-terminal nucleophile aminohydrolases (Ntn hydrolases)"/>
    <property type="match status" value="2"/>
</dbReference>
<dbReference type="InterPro" id="IPR001353">
    <property type="entry name" value="Proteasome_sua/b"/>
</dbReference>
<dbReference type="InterPro" id="IPR050115">
    <property type="entry name" value="Proteasome_alpha"/>
</dbReference>
<proteinExistence type="predicted"/>
<dbReference type="GO" id="GO:0006511">
    <property type="term" value="P:ubiquitin-dependent protein catabolic process"/>
    <property type="evidence" value="ECO:0007669"/>
    <property type="project" value="InterPro"/>
</dbReference>
<dbReference type="GO" id="GO:0019773">
    <property type="term" value="C:proteasome core complex, alpha-subunit complex"/>
    <property type="evidence" value="ECO:0007669"/>
    <property type="project" value="InterPro"/>
</dbReference>
<dbReference type="EMBL" id="HBFR01012853">
    <property type="protein sequence ID" value="CAD8882106.1"/>
    <property type="molecule type" value="Transcribed_RNA"/>
</dbReference>
<dbReference type="InterPro" id="IPR000426">
    <property type="entry name" value="Proteasome_asu_N"/>
</dbReference>
<dbReference type="Pfam" id="PF00227">
    <property type="entry name" value="Proteasome"/>
    <property type="match status" value="1"/>
</dbReference>
<protein>
    <recommendedName>
        <fullName evidence="2">Proteasome alpha-type subunits domain-containing protein</fullName>
    </recommendedName>
</protein>
<evidence type="ECO:0000313" key="3">
    <source>
        <dbReference type="EMBL" id="CAD8882106.1"/>
    </source>
</evidence>
<dbReference type="PROSITE" id="PS00388">
    <property type="entry name" value="PROTEASOME_ALPHA_1"/>
    <property type="match status" value="1"/>
</dbReference>
<dbReference type="AlphaFoldDB" id="A0A7S1FQW5"/>
<name>A0A7S1FQW5_9STRA</name>
<dbReference type="PANTHER" id="PTHR11599">
    <property type="entry name" value="PROTEASOME SUBUNIT ALPHA/BETA"/>
    <property type="match status" value="1"/>
</dbReference>
<dbReference type="InterPro" id="IPR029055">
    <property type="entry name" value="Ntn_hydrolases_N"/>
</dbReference>
<dbReference type="Pfam" id="PF10584">
    <property type="entry name" value="Proteasome_A_N"/>
    <property type="match status" value="1"/>
</dbReference>
<keyword evidence="1" id="KW-0647">Proteasome</keyword>
<organism evidence="3">
    <name type="scientific">Corethron hystrix</name>
    <dbReference type="NCBI Taxonomy" id="216773"/>
    <lineage>
        <taxon>Eukaryota</taxon>
        <taxon>Sar</taxon>
        <taxon>Stramenopiles</taxon>
        <taxon>Ochrophyta</taxon>
        <taxon>Bacillariophyta</taxon>
        <taxon>Coscinodiscophyceae</taxon>
        <taxon>Corethrophycidae</taxon>
        <taxon>Corethrales</taxon>
        <taxon>Corethraceae</taxon>
        <taxon>Corethron</taxon>
    </lineage>
</organism>
<dbReference type="Gene3D" id="3.60.20.10">
    <property type="entry name" value="Glutamine Phosphoribosylpyrophosphate, subunit 1, domain 1"/>
    <property type="match status" value="1"/>
</dbReference>
<sequence length="393" mass="42432">MASLNLLVPFSKRLLYGETISKDIFHRGAAPLSLTLLAILFSFLLASSLPTITASSYSTYQYDTATSRFSPDGRLLQVEYAAIAAAGREEDETASATTPLVVIGCPGGATAEKDGPALIAGYARRHDRRLHTTRSPTDDDDIAGRHHDGRLGRIFSLPSSSSAILCASGILPDAYALVSSARNASARYASTYGASSKRTFVAGTTTTTRHPPLSFLADAIGDECRDYTSGYGLRPFGASLLMAGIEDGRVTLYRTVPGGAVLSYPEDAVVVMGGGSDGLREERIREELIAMLGRAGTDNIDSSKDGLKKMVDALTLVLLKELERGRKKTIYRDIDEEEKNDADSKINTDASDQYYPPLEIVIITQKDGIHTLDDRDIQVIIDRVRSQQSIDGK</sequence>
<evidence type="ECO:0000259" key="2">
    <source>
        <dbReference type="PROSITE" id="PS00388"/>
    </source>
</evidence>
<dbReference type="SMART" id="SM00948">
    <property type="entry name" value="Proteasome_A_N"/>
    <property type="match status" value="1"/>
</dbReference>
<accession>A0A7S1FQW5</accession>
<evidence type="ECO:0000256" key="1">
    <source>
        <dbReference type="ARBA" id="ARBA00022942"/>
    </source>
</evidence>
<gene>
    <name evidence="3" type="ORF">CHYS00102_LOCUS9294</name>
</gene>
<reference evidence="3" key="1">
    <citation type="submission" date="2021-01" db="EMBL/GenBank/DDBJ databases">
        <authorList>
            <person name="Corre E."/>
            <person name="Pelletier E."/>
            <person name="Niang G."/>
            <person name="Scheremetjew M."/>
            <person name="Finn R."/>
            <person name="Kale V."/>
            <person name="Holt S."/>
            <person name="Cochrane G."/>
            <person name="Meng A."/>
            <person name="Brown T."/>
            <person name="Cohen L."/>
        </authorList>
    </citation>
    <scope>NUCLEOTIDE SEQUENCE</scope>
    <source>
        <strain evidence="3">308</strain>
    </source>
</reference>